<evidence type="ECO:0000256" key="1">
    <source>
        <dbReference type="ARBA" id="ARBA00022723"/>
    </source>
</evidence>
<dbReference type="GO" id="GO:0020037">
    <property type="term" value="F:heme binding"/>
    <property type="evidence" value="ECO:0007669"/>
    <property type="project" value="InterPro"/>
</dbReference>
<dbReference type="PANTHER" id="PTHR11903:SF11">
    <property type="entry name" value="ALPHA-DIOXYGENASE 1"/>
    <property type="match status" value="1"/>
</dbReference>
<organism evidence="6 7">
    <name type="scientific">Momordica charantia</name>
    <name type="common">Bitter gourd</name>
    <name type="synonym">Balsam pear</name>
    <dbReference type="NCBI Taxonomy" id="3673"/>
    <lineage>
        <taxon>Eukaryota</taxon>
        <taxon>Viridiplantae</taxon>
        <taxon>Streptophyta</taxon>
        <taxon>Embryophyta</taxon>
        <taxon>Tracheophyta</taxon>
        <taxon>Spermatophyta</taxon>
        <taxon>Magnoliopsida</taxon>
        <taxon>eudicotyledons</taxon>
        <taxon>Gunneridae</taxon>
        <taxon>Pentapetalae</taxon>
        <taxon>rosids</taxon>
        <taxon>fabids</taxon>
        <taxon>Cucurbitales</taxon>
        <taxon>Cucurbitaceae</taxon>
        <taxon>Momordiceae</taxon>
        <taxon>Momordica</taxon>
    </lineage>
</organism>
<reference evidence="7" key="1">
    <citation type="submission" date="2025-08" db="UniProtKB">
        <authorList>
            <consortium name="RefSeq"/>
        </authorList>
    </citation>
    <scope>IDENTIFICATION</scope>
    <source>
        <strain evidence="7">OHB3-1</strain>
    </source>
</reference>
<evidence type="ECO:0000256" key="4">
    <source>
        <dbReference type="ARBA" id="ARBA00023002"/>
    </source>
</evidence>
<protein>
    <submittedName>
        <fullName evidence="7">Alpha-dioxygenase 1-like</fullName>
    </submittedName>
</protein>
<keyword evidence="3" id="KW-0223">Dioxygenase</keyword>
<keyword evidence="2" id="KW-0611">Plant defense</keyword>
<dbReference type="AlphaFoldDB" id="A0A6J1DYD0"/>
<dbReference type="GO" id="GO:0006631">
    <property type="term" value="P:fatty acid metabolic process"/>
    <property type="evidence" value="ECO:0007669"/>
    <property type="project" value="UniProtKB-ARBA"/>
</dbReference>
<dbReference type="PROSITE" id="PS50292">
    <property type="entry name" value="PEROXIDASE_3"/>
    <property type="match status" value="1"/>
</dbReference>
<dbReference type="PANTHER" id="PTHR11903">
    <property type="entry name" value="PROSTAGLANDIN G/H SYNTHASE"/>
    <property type="match status" value="1"/>
</dbReference>
<dbReference type="InterPro" id="IPR037120">
    <property type="entry name" value="Haem_peroxidase_sf_animal"/>
</dbReference>
<dbReference type="KEGG" id="mcha:111024652"/>
<keyword evidence="5" id="KW-0408">Iron</keyword>
<name>A0A6J1DYD0_MOMCH</name>
<dbReference type="InterPro" id="IPR019791">
    <property type="entry name" value="Haem_peroxidase_animal"/>
</dbReference>
<evidence type="ECO:0000313" key="6">
    <source>
        <dbReference type="Proteomes" id="UP000504603"/>
    </source>
</evidence>
<dbReference type="InterPro" id="IPR010255">
    <property type="entry name" value="Haem_peroxidase_sf"/>
</dbReference>
<dbReference type="RefSeq" id="XP_022158084.1">
    <property type="nucleotide sequence ID" value="XM_022302392.1"/>
</dbReference>
<dbReference type="GO" id="GO:0046872">
    <property type="term" value="F:metal ion binding"/>
    <property type="evidence" value="ECO:0007669"/>
    <property type="project" value="UniProtKB-KW"/>
</dbReference>
<dbReference type="Pfam" id="PF03098">
    <property type="entry name" value="An_peroxidase"/>
    <property type="match status" value="1"/>
</dbReference>
<evidence type="ECO:0000256" key="3">
    <source>
        <dbReference type="ARBA" id="ARBA00022964"/>
    </source>
</evidence>
<keyword evidence="6" id="KW-1185">Reference proteome</keyword>
<dbReference type="SUPFAM" id="SSF48113">
    <property type="entry name" value="Heme-dependent peroxidases"/>
    <property type="match status" value="2"/>
</dbReference>
<dbReference type="GO" id="GO:0006979">
    <property type="term" value="P:response to oxidative stress"/>
    <property type="evidence" value="ECO:0007669"/>
    <property type="project" value="InterPro"/>
</dbReference>
<dbReference type="OrthoDB" id="823504at2759"/>
<sequence>MFCELLKHSKARLRAELQQFVHRDFHEVVQRMTILDTVLFLIVQLFDKLGVWHKLPVLLGLIHLAIRRHLYQRYNLLNVGTTPIGVGFDPLDFPYRTADGKYNDPVDEAIGARGSFIARNIFPIDQTKNLLSPDPMVIATKLLARRKFIDTGKQFNIIAASWVQFMIHDWIDHLEDTKQIELVAPREVASECPLKSFKFYKTKQIPTGSYEIKTGSINIRTPWWDGSVVYGNDEERLRKVRSYEDGKLKIGDDGLLLHDEDGVAISGDVRNSWAGVSALQALFVKEHNAVCDALEKEYPDFEDEDLYRHARLVTSAVIAKVHTIDWSVELLKSDTLLAGLRGNWYGLLGKKCKDKFGNIGGGLLGGLVGLKKPINHNVPYSITEEFNSVYRLHSLLPDDFHLRDVSVDPDHNKSPPFIHKRIEADRFFTSHFNEETYTKKGLEWVKSTENLKDVIERHYPEISQKWINSSSAFSVWDSPPNKPNPIPLYLRIPC</sequence>
<evidence type="ECO:0000256" key="5">
    <source>
        <dbReference type="ARBA" id="ARBA00023004"/>
    </source>
</evidence>
<evidence type="ECO:0000256" key="2">
    <source>
        <dbReference type="ARBA" id="ARBA00022821"/>
    </source>
</evidence>
<gene>
    <name evidence="7" type="primary">LOC111024652</name>
</gene>
<keyword evidence="1" id="KW-0479">Metal-binding</keyword>
<proteinExistence type="predicted"/>
<dbReference type="GO" id="GO:0006952">
    <property type="term" value="P:defense response"/>
    <property type="evidence" value="ECO:0007669"/>
    <property type="project" value="UniProtKB-KW"/>
</dbReference>
<accession>A0A6J1DYD0</accession>
<dbReference type="GO" id="GO:0004601">
    <property type="term" value="F:peroxidase activity"/>
    <property type="evidence" value="ECO:0007669"/>
    <property type="project" value="InterPro"/>
</dbReference>
<dbReference type="Proteomes" id="UP000504603">
    <property type="component" value="Unplaced"/>
</dbReference>
<evidence type="ECO:0000313" key="7">
    <source>
        <dbReference type="RefSeq" id="XP_022158084.1"/>
    </source>
</evidence>
<dbReference type="GeneID" id="111024652"/>
<dbReference type="GO" id="GO:0016702">
    <property type="term" value="F:oxidoreductase activity, acting on single donors with incorporation of molecular oxygen, incorporation of two atoms of oxygen"/>
    <property type="evidence" value="ECO:0007669"/>
    <property type="project" value="TreeGrafter"/>
</dbReference>
<keyword evidence="4" id="KW-0560">Oxidoreductase</keyword>
<dbReference type="InterPro" id="IPR050783">
    <property type="entry name" value="Oxylipin_biosynth_metab"/>
</dbReference>
<dbReference type="Gene3D" id="1.10.640.10">
    <property type="entry name" value="Haem peroxidase domain superfamily, animal type"/>
    <property type="match status" value="2"/>
</dbReference>